<dbReference type="AlphaFoldDB" id="A0A0W0EYD0"/>
<gene>
    <name evidence="1" type="ORF">WG66_18318</name>
</gene>
<evidence type="ECO:0000313" key="1">
    <source>
        <dbReference type="EMBL" id="KTB29075.1"/>
    </source>
</evidence>
<comment type="caution">
    <text evidence="1">The sequence shown here is derived from an EMBL/GenBank/DDBJ whole genome shotgun (WGS) entry which is preliminary data.</text>
</comment>
<organism evidence="1 2">
    <name type="scientific">Moniliophthora roreri</name>
    <name type="common">Frosty pod rot fungus</name>
    <name type="synonym">Monilia roreri</name>
    <dbReference type="NCBI Taxonomy" id="221103"/>
    <lineage>
        <taxon>Eukaryota</taxon>
        <taxon>Fungi</taxon>
        <taxon>Dikarya</taxon>
        <taxon>Basidiomycota</taxon>
        <taxon>Agaricomycotina</taxon>
        <taxon>Agaricomycetes</taxon>
        <taxon>Agaricomycetidae</taxon>
        <taxon>Agaricales</taxon>
        <taxon>Marasmiineae</taxon>
        <taxon>Marasmiaceae</taxon>
        <taxon>Moniliophthora</taxon>
    </lineage>
</organism>
<accession>A0A0W0EYD0</accession>
<evidence type="ECO:0000313" key="2">
    <source>
        <dbReference type="Proteomes" id="UP000054988"/>
    </source>
</evidence>
<protein>
    <submittedName>
        <fullName evidence="1">Uncharacterized protein</fullName>
    </submittedName>
</protein>
<dbReference type="Proteomes" id="UP000054988">
    <property type="component" value="Unassembled WGS sequence"/>
</dbReference>
<reference evidence="1 2" key="1">
    <citation type="submission" date="2015-12" db="EMBL/GenBank/DDBJ databases">
        <title>Draft genome sequence of Moniliophthora roreri, the causal agent of frosty pod rot of cacao.</title>
        <authorList>
            <person name="Aime M.C."/>
            <person name="Diaz-Valderrama J.R."/>
            <person name="Kijpornyongpan T."/>
            <person name="Phillips-Mora W."/>
        </authorList>
    </citation>
    <scope>NUCLEOTIDE SEQUENCE [LARGE SCALE GENOMIC DNA]</scope>
    <source>
        <strain evidence="1 2">MCA 2952</strain>
    </source>
</reference>
<dbReference type="EMBL" id="LATX01002450">
    <property type="protein sequence ID" value="KTB29075.1"/>
    <property type="molecule type" value="Genomic_DNA"/>
</dbReference>
<sequence>MSDPLTTHPDMGLNYAFKTDLCTAPFYSQLEEFDLFTNQTRYKDQLGAYFRSGPTRPKELANQVKVPIGNDVFYSSLNSYTAARAYVAYKDAKYLDFAVKSWGVGRNYTFVDTSAPPAIQTPRVEKAFDAQSKCDNAISMIGGLATGLEDTFTYASDTGRFLR</sequence>
<name>A0A0W0EYD0_MONRR</name>
<proteinExistence type="predicted"/>